<accession>A0ABT9ZY28</accession>
<keyword evidence="1" id="KW-1133">Transmembrane helix</keyword>
<proteinExistence type="predicted"/>
<dbReference type="EMBL" id="JAUSUG010000011">
    <property type="protein sequence ID" value="MDQ0255627.1"/>
    <property type="molecule type" value="Genomic_DNA"/>
</dbReference>
<dbReference type="RefSeq" id="WP_307326650.1">
    <property type="nucleotide sequence ID" value="NZ_JAUSUG010000011.1"/>
</dbReference>
<reference evidence="2 3" key="1">
    <citation type="submission" date="2023-07" db="EMBL/GenBank/DDBJ databases">
        <title>Genomic Encyclopedia of Type Strains, Phase IV (KMG-IV): sequencing the most valuable type-strain genomes for metagenomic binning, comparative biology and taxonomic classification.</title>
        <authorList>
            <person name="Goeker M."/>
        </authorList>
    </citation>
    <scope>NUCLEOTIDE SEQUENCE [LARGE SCALE GENOMIC DNA]</scope>
    <source>
        <strain evidence="2 3">DSM 9768</strain>
    </source>
</reference>
<feature type="transmembrane region" description="Helical" evidence="1">
    <location>
        <begin position="100"/>
        <end position="122"/>
    </location>
</feature>
<protein>
    <recommendedName>
        <fullName evidence="4">DUF4190 domain-containing protein</fullName>
    </recommendedName>
</protein>
<keyword evidence="1" id="KW-0812">Transmembrane</keyword>
<keyword evidence="3" id="KW-1185">Reference proteome</keyword>
<dbReference type="Proteomes" id="UP001230005">
    <property type="component" value="Unassembled WGS sequence"/>
</dbReference>
<gene>
    <name evidence="2" type="ORF">J2S74_003009</name>
</gene>
<feature type="transmembrane region" description="Helical" evidence="1">
    <location>
        <begin position="74"/>
        <end position="93"/>
    </location>
</feature>
<evidence type="ECO:0000256" key="1">
    <source>
        <dbReference type="SAM" id="Phobius"/>
    </source>
</evidence>
<evidence type="ECO:0000313" key="3">
    <source>
        <dbReference type="Proteomes" id="UP001230005"/>
    </source>
</evidence>
<evidence type="ECO:0008006" key="4">
    <source>
        <dbReference type="Google" id="ProtNLM"/>
    </source>
</evidence>
<sequence>MFKKSRPADSVGKNINVGNITGMYGNERRNTINTNNNLFNLQNQTPQSALYNKASILAFVIGIVSLLVGFIPLIGWFFAPLWPVGIILGVIGLKGHFRKLAIWGIILVALTVGLKLIFWLFVGSIGLSVFY</sequence>
<name>A0ABT9ZY28_9BACI</name>
<feature type="transmembrane region" description="Helical" evidence="1">
    <location>
        <begin position="50"/>
        <end position="68"/>
    </location>
</feature>
<organism evidence="2 3">
    <name type="scientific">Evansella vedderi</name>
    <dbReference type="NCBI Taxonomy" id="38282"/>
    <lineage>
        <taxon>Bacteria</taxon>
        <taxon>Bacillati</taxon>
        <taxon>Bacillota</taxon>
        <taxon>Bacilli</taxon>
        <taxon>Bacillales</taxon>
        <taxon>Bacillaceae</taxon>
        <taxon>Evansella</taxon>
    </lineage>
</organism>
<evidence type="ECO:0000313" key="2">
    <source>
        <dbReference type="EMBL" id="MDQ0255627.1"/>
    </source>
</evidence>
<comment type="caution">
    <text evidence="2">The sequence shown here is derived from an EMBL/GenBank/DDBJ whole genome shotgun (WGS) entry which is preliminary data.</text>
</comment>
<keyword evidence="1" id="KW-0472">Membrane</keyword>